<dbReference type="EMBL" id="CM037617">
    <property type="protein sequence ID" value="KAH8005165.1"/>
    <property type="molecule type" value="Genomic_DNA"/>
</dbReference>
<evidence type="ECO:0000313" key="2">
    <source>
        <dbReference type="Proteomes" id="UP000827872"/>
    </source>
</evidence>
<dbReference type="Proteomes" id="UP000827872">
    <property type="component" value="Linkage Group LG04"/>
</dbReference>
<protein>
    <submittedName>
        <fullName evidence="1">Uncharacterized protein</fullName>
    </submittedName>
</protein>
<proteinExistence type="predicted"/>
<comment type="caution">
    <text evidence="1">The sequence shown here is derived from an EMBL/GenBank/DDBJ whole genome shotgun (WGS) entry which is preliminary data.</text>
</comment>
<name>A0ACB8FIT4_9SAUR</name>
<accession>A0ACB8FIT4</accession>
<sequence length="134" mass="14151">MADKHWISDEEFLLEEDMQVQLVVGEQQGAGQPTHVRAASTSAAVPSTKAEKAVQKKGGKMVATFTCIPTNCSATPNNSSDASATLVEEISVDQTVGATKVPAALTTPDRTQIQYILDSGQTDTAQSALVDEDQ</sequence>
<evidence type="ECO:0000313" key="1">
    <source>
        <dbReference type="EMBL" id="KAH8005165.1"/>
    </source>
</evidence>
<keyword evidence="2" id="KW-1185">Reference proteome</keyword>
<organism evidence="1 2">
    <name type="scientific">Sphaerodactylus townsendi</name>
    <dbReference type="NCBI Taxonomy" id="933632"/>
    <lineage>
        <taxon>Eukaryota</taxon>
        <taxon>Metazoa</taxon>
        <taxon>Chordata</taxon>
        <taxon>Craniata</taxon>
        <taxon>Vertebrata</taxon>
        <taxon>Euteleostomi</taxon>
        <taxon>Lepidosauria</taxon>
        <taxon>Squamata</taxon>
        <taxon>Bifurcata</taxon>
        <taxon>Gekkota</taxon>
        <taxon>Sphaerodactylidae</taxon>
        <taxon>Sphaerodactylus</taxon>
    </lineage>
</organism>
<gene>
    <name evidence="1" type="ORF">K3G42_024302</name>
</gene>
<reference evidence="1" key="1">
    <citation type="submission" date="2021-08" db="EMBL/GenBank/DDBJ databases">
        <title>The first chromosome-level gecko genome reveals the dynamic sex chromosomes of Neotropical dwarf geckos (Sphaerodactylidae: Sphaerodactylus).</title>
        <authorList>
            <person name="Pinto B.J."/>
            <person name="Keating S.E."/>
            <person name="Gamble T."/>
        </authorList>
    </citation>
    <scope>NUCLEOTIDE SEQUENCE</scope>
    <source>
        <strain evidence="1">TG3544</strain>
    </source>
</reference>